<dbReference type="Proteomes" id="UP000314011">
    <property type="component" value="Unassembled WGS sequence"/>
</dbReference>
<accession>A0A5C5G9Z7</accession>
<dbReference type="AlphaFoldDB" id="A0A5C5G9Z7"/>
<feature type="chain" id="PRO_5023092175" evidence="1">
    <location>
        <begin position="20"/>
        <end position="135"/>
    </location>
</feature>
<feature type="signal peptide" evidence="1">
    <location>
        <begin position="1"/>
        <end position="19"/>
    </location>
</feature>
<dbReference type="OrthoDB" id="572536at2"/>
<name>A0A5C5G9Z7_9RHOB</name>
<evidence type="ECO:0000256" key="1">
    <source>
        <dbReference type="SAM" id="SignalP"/>
    </source>
</evidence>
<keyword evidence="1" id="KW-0732">Signal</keyword>
<evidence type="ECO:0000313" key="3">
    <source>
        <dbReference type="Proteomes" id="UP000314011"/>
    </source>
</evidence>
<gene>
    <name evidence="2" type="ORF">FHY64_16505</name>
</gene>
<protein>
    <submittedName>
        <fullName evidence="2">Uncharacterized protein</fullName>
    </submittedName>
</protein>
<comment type="caution">
    <text evidence="2">The sequence shown here is derived from an EMBL/GenBank/DDBJ whole genome shotgun (WGS) entry which is preliminary data.</text>
</comment>
<dbReference type="EMBL" id="VFFF01000002">
    <property type="protein sequence ID" value="TNY31605.1"/>
    <property type="molecule type" value="Genomic_DNA"/>
</dbReference>
<evidence type="ECO:0000313" key="2">
    <source>
        <dbReference type="EMBL" id="TNY31605.1"/>
    </source>
</evidence>
<reference evidence="2 3" key="1">
    <citation type="submission" date="2019-06" db="EMBL/GenBank/DDBJ databases">
        <title>Genome of new Rhodobacteraceae sp. SM1903.</title>
        <authorList>
            <person name="Ren X."/>
        </authorList>
    </citation>
    <scope>NUCLEOTIDE SEQUENCE [LARGE SCALE GENOMIC DNA]</scope>
    <source>
        <strain evidence="2 3">SM1903</strain>
    </source>
</reference>
<sequence length="135" mass="14574">MRTIMTAALVALTTLPAIADEVWYSPTGDQLVYQAEQDGFAIFSAPWNGEDVYLYFPELAGNYYERSMHDGFWIGGPTSTGCGAALSGPDGRASYSWGRVELVFDRAEYPTGWTALMGNCMADPDGILRASLAAG</sequence>
<dbReference type="RefSeq" id="WP_140196730.1">
    <property type="nucleotide sequence ID" value="NZ_CP065915.1"/>
</dbReference>
<organism evidence="2 3">
    <name type="scientific">Pelagovum pacificum</name>
    <dbReference type="NCBI Taxonomy" id="2588711"/>
    <lineage>
        <taxon>Bacteria</taxon>
        <taxon>Pseudomonadati</taxon>
        <taxon>Pseudomonadota</taxon>
        <taxon>Alphaproteobacteria</taxon>
        <taxon>Rhodobacterales</taxon>
        <taxon>Paracoccaceae</taxon>
        <taxon>Pelagovum</taxon>
    </lineage>
</organism>
<keyword evidence="3" id="KW-1185">Reference proteome</keyword>
<proteinExistence type="predicted"/>